<keyword evidence="7" id="KW-1185">Reference proteome</keyword>
<sequence length="74" mass="8290">MPREIAFVSLLVPTLLPVFLGCAAGYWLIDRMLARLGLFRHVWHPALFRAALFVCLFSGVSLLLGTWIHTPLSP</sequence>
<dbReference type="AlphaFoldDB" id="A0A9X1UEI3"/>
<evidence type="ECO:0000256" key="2">
    <source>
        <dbReference type="ARBA" id="ARBA00022692"/>
    </source>
</evidence>
<dbReference type="PROSITE" id="PS51257">
    <property type="entry name" value="PROKAR_LIPOPROTEIN"/>
    <property type="match status" value="1"/>
</dbReference>
<keyword evidence="2 5" id="KW-0812">Transmembrane</keyword>
<proteinExistence type="predicted"/>
<evidence type="ECO:0000256" key="1">
    <source>
        <dbReference type="ARBA" id="ARBA00022475"/>
    </source>
</evidence>
<dbReference type="InterPro" id="IPR012451">
    <property type="entry name" value="DUF1656"/>
</dbReference>
<protein>
    <submittedName>
        <fullName evidence="6">DUF1656 domain-containing protein</fullName>
    </submittedName>
</protein>
<feature type="transmembrane region" description="Helical" evidence="5">
    <location>
        <begin position="50"/>
        <end position="68"/>
    </location>
</feature>
<feature type="transmembrane region" description="Helical" evidence="5">
    <location>
        <begin position="6"/>
        <end position="29"/>
    </location>
</feature>
<reference evidence="6" key="1">
    <citation type="submission" date="2022-01" db="EMBL/GenBank/DDBJ databases">
        <title>Genome sequence and assembly of Parabukholderia sp. RG36.</title>
        <authorList>
            <person name="Chhetri G."/>
        </authorList>
    </citation>
    <scope>NUCLEOTIDE SEQUENCE</scope>
    <source>
        <strain evidence="6">RG36</strain>
    </source>
</reference>
<accession>A0A9X1UEI3</accession>
<evidence type="ECO:0000256" key="4">
    <source>
        <dbReference type="ARBA" id="ARBA00023136"/>
    </source>
</evidence>
<dbReference type="Proteomes" id="UP001139308">
    <property type="component" value="Unassembled WGS sequence"/>
</dbReference>
<evidence type="ECO:0000313" key="6">
    <source>
        <dbReference type="EMBL" id="MCG5073255.1"/>
    </source>
</evidence>
<gene>
    <name evidence="6" type="ORF">L5014_07735</name>
</gene>
<comment type="caution">
    <text evidence="6">The sequence shown here is derived from an EMBL/GenBank/DDBJ whole genome shotgun (WGS) entry which is preliminary data.</text>
</comment>
<dbReference type="Pfam" id="PF07869">
    <property type="entry name" value="DUF1656"/>
    <property type="match status" value="1"/>
</dbReference>
<name>A0A9X1UEI3_9BURK</name>
<dbReference type="RefSeq" id="WP_238462996.1">
    <property type="nucleotide sequence ID" value="NZ_JAKLJA010000004.1"/>
</dbReference>
<organism evidence="6 7">
    <name type="scientific">Paraburkholderia tagetis</name>
    <dbReference type="NCBI Taxonomy" id="2913261"/>
    <lineage>
        <taxon>Bacteria</taxon>
        <taxon>Pseudomonadati</taxon>
        <taxon>Pseudomonadota</taxon>
        <taxon>Betaproteobacteria</taxon>
        <taxon>Burkholderiales</taxon>
        <taxon>Burkholderiaceae</taxon>
        <taxon>Paraburkholderia</taxon>
    </lineage>
</organism>
<keyword evidence="4 5" id="KW-0472">Membrane</keyword>
<evidence type="ECO:0000256" key="3">
    <source>
        <dbReference type="ARBA" id="ARBA00022989"/>
    </source>
</evidence>
<evidence type="ECO:0000256" key="5">
    <source>
        <dbReference type="SAM" id="Phobius"/>
    </source>
</evidence>
<keyword evidence="3 5" id="KW-1133">Transmembrane helix</keyword>
<dbReference type="EMBL" id="JAKLJA010000004">
    <property type="protein sequence ID" value="MCG5073255.1"/>
    <property type="molecule type" value="Genomic_DNA"/>
</dbReference>
<evidence type="ECO:0000313" key="7">
    <source>
        <dbReference type="Proteomes" id="UP001139308"/>
    </source>
</evidence>
<keyword evidence="1" id="KW-1003">Cell membrane</keyword>